<dbReference type="Pfam" id="PF25917">
    <property type="entry name" value="BSH_RND"/>
    <property type="match status" value="1"/>
</dbReference>
<dbReference type="Gene3D" id="1.10.287.470">
    <property type="entry name" value="Helix hairpin bin"/>
    <property type="match status" value="1"/>
</dbReference>
<evidence type="ECO:0000313" key="4">
    <source>
        <dbReference type="EMBL" id="MFD2180664.1"/>
    </source>
</evidence>
<reference evidence="5" key="1">
    <citation type="journal article" date="2019" name="Int. J. Syst. Evol. Microbiol.">
        <title>The Global Catalogue of Microorganisms (GCM) 10K type strain sequencing project: providing services to taxonomists for standard genome sequencing and annotation.</title>
        <authorList>
            <consortium name="The Broad Institute Genomics Platform"/>
            <consortium name="The Broad Institute Genome Sequencing Center for Infectious Disease"/>
            <person name="Wu L."/>
            <person name="Ma J."/>
        </authorList>
    </citation>
    <scope>NUCLEOTIDE SEQUENCE [LARGE SCALE GENOMIC DNA]</scope>
    <source>
        <strain evidence="5">CGMCC 1.6774</strain>
    </source>
</reference>
<organism evidence="4 5">
    <name type="scientific">Rhodoplanes azumiensis</name>
    <dbReference type="NCBI Taxonomy" id="1897628"/>
    <lineage>
        <taxon>Bacteria</taxon>
        <taxon>Pseudomonadati</taxon>
        <taxon>Pseudomonadota</taxon>
        <taxon>Alphaproteobacteria</taxon>
        <taxon>Hyphomicrobiales</taxon>
        <taxon>Nitrobacteraceae</taxon>
        <taxon>Rhodoplanes</taxon>
    </lineage>
</organism>
<dbReference type="PANTHER" id="PTHR30469:SF15">
    <property type="entry name" value="HLYD FAMILY OF SECRETION PROTEINS"/>
    <property type="match status" value="1"/>
</dbReference>
<gene>
    <name evidence="4" type="ORF">ACFSOX_00725</name>
</gene>
<dbReference type="Proteomes" id="UP001597314">
    <property type="component" value="Unassembled WGS sequence"/>
</dbReference>
<comment type="similarity">
    <text evidence="1">Belongs to the membrane fusion protein (MFP) (TC 8.A.1) family.</text>
</comment>
<dbReference type="InterPro" id="IPR058625">
    <property type="entry name" value="MdtA-like_BSH"/>
</dbReference>
<comment type="caution">
    <text evidence="4">The sequence shown here is derived from an EMBL/GenBank/DDBJ whole genome shotgun (WGS) entry which is preliminary data.</text>
</comment>
<protein>
    <submittedName>
        <fullName evidence="4">Efflux RND transporter periplasmic adaptor subunit</fullName>
    </submittedName>
</protein>
<evidence type="ECO:0000313" key="5">
    <source>
        <dbReference type="Proteomes" id="UP001597314"/>
    </source>
</evidence>
<sequence>MTVSGTAPDAPRTCRFRPRPAAEPATTASERAPLRLADPDASRLGDTGASRLGDKERAVVRAFVLALLLGGAATSTQAGTLTVAASAAADEKAVFATVESANVVPARARIGGTVVRLAVKYGDEVKQGQTVAVVGDDKLMLQTRSLDAQIAGLEAQVSQATIDLERTQSLFDKGTVARSRLDEVRTAFNVADNALKARRAERAVIEQQLAEGTVLAPTAGRVLKVPVTPGTVILPGEAVAQIAEANFVLRLRVPERHAKFLKAGDPVRIDGEALGRGEATFGKVRLVYPQIEDGRVVADATVDGLGDYFVGERIRVWVSAGERTAVTVPAAAVTTRFGIDYVRLARDGGTIDVPVQRGRTVRRPGEPDAVEILSGLVPGDRLVTP</sequence>
<accession>A0ABW5AFJ5</accession>
<feature type="domain" description="Multidrug resistance protein MdtA-like barrel-sandwich hybrid" evidence="3">
    <location>
        <begin position="103"/>
        <end position="240"/>
    </location>
</feature>
<feature type="compositionally biased region" description="Low complexity" evidence="2">
    <location>
        <begin position="22"/>
        <end position="31"/>
    </location>
</feature>
<dbReference type="RefSeq" id="WP_378475879.1">
    <property type="nucleotide sequence ID" value="NZ_JBHUIW010000001.1"/>
</dbReference>
<dbReference type="SUPFAM" id="SSF111369">
    <property type="entry name" value="HlyD-like secretion proteins"/>
    <property type="match status" value="1"/>
</dbReference>
<dbReference type="Gene3D" id="2.40.50.100">
    <property type="match status" value="1"/>
</dbReference>
<evidence type="ECO:0000259" key="3">
    <source>
        <dbReference type="Pfam" id="PF25917"/>
    </source>
</evidence>
<evidence type="ECO:0000256" key="2">
    <source>
        <dbReference type="SAM" id="MobiDB-lite"/>
    </source>
</evidence>
<feature type="region of interest" description="Disordered" evidence="2">
    <location>
        <begin position="1"/>
        <end position="49"/>
    </location>
</feature>
<dbReference type="Gene3D" id="2.40.420.20">
    <property type="match status" value="1"/>
</dbReference>
<name>A0ABW5AFJ5_9BRAD</name>
<proteinExistence type="inferred from homology"/>
<dbReference type="InterPro" id="IPR006143">
    <property type="entry name" value="RND_pump_MFP"/>
</dbReference>
<keyword evidence="5" id="KW-1185">Reference proteome</keyword>
<dbReference type="NCBIfam" id="TIGR01730">
    <property type="entry name" value="RND_mfp"/>
    <property type="match status" value="1"/>
</dbReference>
<dbReference type="EMBL" id="JBHUIW010000001">
    <property type="protein sequence ID" value="MFD2180664.1"/>
    <property type="molecule type" value="Genomic_DNA"/>
</dbReference>
<dbReference type="PANTHER" id="PTHR30469">
    <property type="entry name" value="MULTIDRUG RESISTANCE PROTEIN MDTA"/>
    <property type="match status" value="1"/>
</dbReference>
<evidence type="ECO:0000256" key="1">
    <source>
        <dbReference type="ARBA" id="ARBA00009477"/>
    </source>
</evidence>